<dbReference type="OrthoDB" id="2098326at2759"/>
<gene>
    <name evidence="3" type="ORF">FISHEDRAFT_39401</name>
</gene>
<comment type="similarity">
    <text evidence="1">Belongs to the GST superfamily.</text>
</comment>
<feature type="domain" description="GST N-terminal" evidence="2">
    <location>
        <begin position="1"/>
        <end position="69"/>
    </location>
</feature>
<dbReference type="PROSITE" id="PS50404">
    <property type="entry name" value="GST_NTER"/>
    <property type="match status" value="1"/>
</dbReference>
<dbReference type="InterPro" id="IPR004045">
    <property type="entry name" value="Glutathione_S-Trfase_N"/>
</dbReference>
<dbReference type="Proteomes" id="UP000054144">
    <property type="component" value="Unassembled WGS sequence"/>
</dbReference>
<proteinExistence type="inferred from homology"/>
<protein>
    <recommendedName>
        <fullName evidence="2">GST N-terminal domain-containing protein</fullName>
    </recommendedName>
</protein>
<dbReference type="Gene3D" id="3.40.30.10">
    <property type="entry name" value="Glutaredoxin"/>
    <property type="match status" value="1"/>
</dbReference>
<dbReference type="PANTHER" id="PTHR44051:SF9">
    <property type="entry name" value="GLUTATHIONE S-TRANSFERASE 1"/>
    <property type="match status" value="1"/>
</dbReference>
<organism evidence="3 4">
    <name type="scientific">Fistulina hepatica ATCC 64428</name>
    <dbReference type="NCBI Taxonomy" id="1128425"/>
    <lineage>
        <taxon>Eukaryota</taxon>
        <taxon>Fungi</taxon>
        <taxon>Dikarya</taxon>
        <taxon>Basidiomycota</taxon>
        <taxon>Agaricomycotina</taxon>
        <taxon>Agaricomycetes</taxon>
        <taxon>Agaricomycetidae</taxon>
        <taxon>Agaricales</taxon>
        <taxon>Fistulinaceae</taxon>
        <taxon>Fistulina</taxon>
    </lineage>
</organism>
<dbReference type="InterPro" id="IPR036249">
    <property type="entry name" value="Thioredoxin-like_sf"/>
</dbReference>
<name>A0A0D7AG51_9AGAR</name>
<dbReference type="Pfam" id="PF02798">
    <property type="entry name" value="GST_N"/>
    <property type="match status" value="1"/>
</dbReference>
<dbReference type="EMBL" id="KN881676">
    <property type="protein sequence ID" value="KIY50402.1"/>
    <property type="molecule type" value="Genomic_DNA"/>
</dbReference>
<evidence type="ECO:0000259" key="2">
    <source>
        <dbReference type="PROSITE" id="PS50404"/>
    </source>
</evidence>
<sequence>MIVVHHLDNTRSQRVLWLLEELTLPYRIVHESYHFQNLELSPVITDGEVTLSECGAIIYYIIQKYGLGKFQVPGDRVIDDVFFAHYSEGSLLPLVYQKYVCSPNVIRSTSVIRRFFLKIAFKFMDKHILLPELRKHADMAKAHLSRTQATWFAGGSAPSAADFLMIFPLEGLCAFGIAGPCTHGYVKNVHER</sequence>
<reference evidence="3 4" key="1">
    <citation type="journal article" date="2015" name="Fungal Genet. Biol.">
        <title>Evolution of novel wood decay mechanisms in Agaricales revealed by the genome sequences of Fistulina hepatica and Cylindrobasidium torrendii.</title>
        <authorList>
            <person name="Floudas D."/>
            <person name="Held B.W."/>
            <person name="Riley R."/>
            <person name="Nagy L.G."/>
            <person name="Koehler G."/>
            <person name="Ransdell A.S."/>
            <person name="Younus H."/>
            <person name="Chow J."/>
            <person name="Chiniquy J."/>
            <person name="Lipzen A."/>
            <person name="Tritt A."/>
            <person name="Sun H."/>
            <person name="Haridas S."/>
            <person name="LaButti K."/>
            <person name="Ohm R.A."/>
            <person name="Kues U."/>
            <person name="Blanchette R.A."/>
            <person name="Grigoriev I.V."/>
            <person name="Minto R.E."/>
            <person name="Hibbett D.S."/>
        </authorList>
    </citation>
    <scope>NUCLEOTIDE SEQUENCE [LARGE SCALE GENOMIC DNA]</scope>
    <source>
        <strain evidence="3 4">ATCC 64428</strain>
    </source>
</reference>
<accession>A0A0D7AG51</accession>
<dbReference type="CDD" id="cd03046">
    <property type="entry name" value="GST_N_GTT1_like"/>
    <property type="match status" value="1"/>
</dbReference>
<evidence type="ECO:0000256" key="1">
    <source>
        <dbReference type="ARBA" id="ARBA00007409"/>
    </source>
</evidence>
<evidence type="ECO:0000313" key="3">
    <source>
        <dbReference type="EMBL" id="KIY50402.1"/>
    </source>
</evidence>
<dbReference type="SUPFAM" id="SSF52833">
    <property type="entry name" value="Thioredoxin-like"/>
    <property type="match status" value="1"/>
</dbReference>
<keyword evidence="4" id="KW-1185">Reference proteome</keyword>
<evidence type="ECO:0000313" key="4">
    <source>
        <dbReference type="Proteomes" id="UP000054144"/>
    </source>
</evidence>
<dbReference type="PANTHER" id="PTHR44051">
    <property type="entry name" value="GLUTATHIONE S-TRANSFERASE-RELATED"/>
    <property type="match status" value="1"/>
</dbReference>
<dbReference type="AlphaFoldDB" id="A0A0D7AG51"/>